<feature type="region of interest" description="Disordered" evidence="1">
    <location>
        <begin position="1"/>
        <end position="68"/>
    </location>
</feature>
<feature type="compositionally biased region" description="Basic and acidic residues" evidence="1">
    <location>
        <begin position="131"/>
        <end position="144"/>
    </location>
</feature>
<keyword evidence="4" id="KW-1185">Reference proteome</keyword>
<evidence type="ECO:0000256" key="1">
    <source>
        <dbReference type="SAM" id="MobiDB-lite"/>
    </source>
</evidence>
<evidence type="ECO:0000313" key="4">
    <source>
        <dbReference type="Proteomes" id="UP000054560"/>
    </source>
</evidence>
<dbReference type="EMBL" id="KQ242277">
    <property type="protein sequence ID" value="KNC79593.1"/>
    <property type="molecule type" value="Genomic_DNA"/>
</dbReference>
<feature type="compositionally biased region" description="Low complexity" evidence="1">
    <location>
        <begin position="297"/>
        <end position="306"/>
    </location>
</feature>
<feature type="compositionally biased region" description="Polar residues" evidence="1">
    <location>
        <begin position="145"/>
        <end position="156"/>
    </location>
</feature>
<evidence type="ECO:0000313" key="3">
    <source>
        <dbReference type="EMBL" id="KNC79593.1"/>
    </source>
</evidence>
<name>A0A0L0FUK6_9EUKA</name>
<feature type="compositionally biased region" description="Polar residues" evidence="1">
    <location>
        <begin position="118"/>
        <end position="130"/>
    </location>
</feature>
<reference evidence="3 4" key="1">
    <citation type="submission" date="2011-02" db="EMBL/GenBank/DDBJ databases">
        <title>The Genome Sequence of Sphaeroforma arctica JP610.</title>
        <authorList>
            <consortium name="The Broad Institute Genome Sequencing Platform"/>
            <person name="Russ C."/>
            <person name="Cuomo C."/>
            <person name="Young S.K."/>
            <person name="Zeng Q."/>
            <person name="Gargeya S."/>
            <person name="Alvarado L."/>
            <person name="Berlin A."/>
            <person name="Chapman S.B."/>
            <person name="Chen Z."/>
            <person name="Freedman E."/>
            <person name="Gellesch M."/>
            <person name="Goldberg J."/>
            <person name="Griggs A."/>
            <person name="Gujja S."/>
            <person name="Heilman E."/>
            <person name="Heiman D."/>
            <person name="Howarth C."/>
            <person name="Mehta T."/>
            <person name="Neiman D."/>
            <person name="Pearson M."/>
            <person name="Roberts A."/>
            <person name="Saif S."/>
            <person name="Shea T."/>
            <person name="Shenoy N."/>
            <person name="Sisk P."/>
            <person name="Stolte C."/>
            <person name="Sykes S."/>
            <person name="White J."/>
            <person name="Yandava C."/>
            <person name="Burger G."/>
            <person name="Gray M.W."/>
            <person name="Holland P.W.H."/>
            <person name="King N."/>
            <person name="Lang F.B.F."/>
            <person name="Roger A.J."/>
            <person name="Ruiz-Trillo I."/>
            <person name="Haas B."/>
            <person name="Nusbaum C."/>
            <person name="Birren B."/>
        </authorList>
    </citation>
    <scope>NUCLEOTIDE SEQUENCE [LARGE SCALE GENOMIC DNA]</scope>
    <source>
        <strain evidence="3 4">JP610</strain>
    </source>
</reference>
<keyword evidence="2" id="KW-0812">Transmembrane</keyword>
<protein>
    <submittedName>
        <fullName evidence="3">Uncharacterized protein</fullName>
    </submittedName>
</protein>
<keyword evidence="2" id="KW-0472">Membrane</keyword>
<dbReference type="OrthoDB" id="58570at2759"/>
<dbReference type="GeneID" id="25908516"/>
<sequence>MGGVGSPSPLRNKDRKPISPSKSQIVPKIGGSAGSETTMAKSRSVGGRDEGEKYNLDKYIHKDKQKQMDRKRASMLAFQFSRVDGYHSSTHDYSTDQLLSVQDRKRALEAKKEKGRQKQQMTINEQSTDSTEPHQGRGASERDTSTQLTRKVTNNTAKREVRDAIEADTLRRMKEYESNTQWRSERRREMRSTSMLTQAVRFTAQMLLGVGFVFGLVMMTLSMLAYIQEDYASHLKAPIYFSSTSSALKLDNAHVIEWDLHKNMTTWGADNGTDSGTGGVLGRLHDSLYSPSPDPPNTTTTHTLNPRSDPGVNLDTCPKDSNRGCVNPKWGKGQSPKWTPSAVPLYSVCGRHWHGLTVIDYGLLSQASYFLPEKQNEVVSAFFVDRPGIPQARIIHAEDTLEPICACDRQNMDDCECETAAQAKIWRAKFMEVYFDSLDLTVIAVQGTDPANIGDVVEDVRMWTETVVYQVWAHQCIYVYVYSYAYVGTRTGV</sequence>
<dbReference type="STRING" id="667725.A0A0L0FUK6"/>
<evidence type="ECO:0000256" key="2">
    <source>
        <dbReference type="SAM" id="Phobius"/>
    </source>
</evidence>
<dbReference type="Proteomes" id="UP000054560">
    <property type="component" value="Unassembled WGS sequence"/>
</dbReference>
<keyword evidence="2" id="KW-1133">Transmembrane helix</keyword>
<accession>A0A0L0FUK6</accession>
<dbReference type="RefSeq" id="XP_014153495.1">
    <property type="nucleotide sequence ID" value="XM_014298020.1"/>
</dbReference>
<feature type="compositionally biased region" description="Basic and acidic residues" evidence="1">
    <location>
        <begin position="46"/>
        <end position="68"/>
    </location>
</feature>
<gene>
    <name evidence="3" type="ORF">SARC_08012</name>
</gene>
<organism evidence="3 4">
    <name type="scientific">Sphaeroforma arctica JP610</name>
    <dbReference type="NCBI Taxonomy" id="667725"/>
    <lineage>
        <taxon>Eukaryota</taxon>
        <taxon>Ichthyosporea</taxon>
        <taxon>Ichthyophonida</taxon>
        <taxon>Sphaeroforma</taxon>
    </lineage>
</organism>
<proteinExistence type="predicted"/>
<feature type="transmembrane region" description="Helical" evidence="2">
    <location>
        <begin position="206"/>
        <end position="227"/>
    </location>
</feature>
<feature type="region of interest" description="Disordered" evidence="1">
    <location>
        <begin position="283"/>
        <end position="312"/>
    </location>
</feature>
<feature type="region of interest" description="Disordered" evidence="1">
    <location>
        <begin position="108"/>
        <end position="165"/>
    </location>
</feature>
<dbReference type="AlphaFoldDB" id="A0A0L0FUK6"/>